<sequence length="184" mass="19928">MPFLARLGGAIERFSAWIAQADKSGALANFMRDAADSLAQIWRIGGLALRIVGILFKPSQEASGGVLAGVETTLQRIHDWLSSPENQRKIEEFWQNPNAGAEKAVTERIPALGDAFSTVEGWINKLDSWGKSWENFSRHVNAVTRGLAAGFGLSIGNIVATFTNLPVMLLGALAGLVRQPPFVR</sequence>
<organism evidence="1 2">
    <name type="scientific">Actinoplanes sichuanensis</name>
    <dbReference type="NCBI Taxonomy" id="512349"/>
    <lineage>
        <taxon>Bacteria</taxon>
        <taxon>Bacillati</taxon>
        <taxon>Actinomycetota</taxon>
        <taxon>Actinomycetes</taxon>
        <taxon>Micromonosporales</taxon>
        <taxon>Micromonosporaceae</taxon>
        <taxon>Actinoplanes</taxon>
    </lineage>
</organism>
<dbReference type="EMBL" id="JBHTMK010000027">
    <property type="protein sequence ID" value="MFD1367426.1"/>
    <property type="molecule type" value="Genomic_DNA"/>
</dbReference>
<reference evidence="2" key="1">
    <citation type="journal article" date="2019" name="Int. J. Syst. Evol. Microbiol.">
        <title>The Global Catalogue of Microorganisms (GCM) 10K type strain sequencing project: providing services to taxonomists for standard genome sequencing and annotation.</title>
        <authorList>
            <consortium name="The Broad Institute Genomics Platform"/>
            <consortium name="The Broad Institute Genome Sequencing Center for Infectious Disease"/>
            <person name="Wu L."/>
            <person name="Ma J."/>
        </authorList>
    </citation>
    <scope>NUCLEOTIDE SEQUENCE [LARGE SCALE GENOMIC DNA]</scope>
    <source>
        <strain evidence="2">CCM 7526</strain>
    </source>
</reference>
<keyword evidence="2" id="KW-1185">Reference proteome</keyword>
<dbReference type="RefSeq" id="WP_317796759.1">
    <property type="nucleotide sequence ID" value="NZ_AP028461.1"/>
</dbReference>
<name>A0ABW4A9J8_9ACTN</name>
<evidence type="ECO:0000313" key="2">
    <source>
        <dbReference type="Proteomes" id="UP001597183"/>
    </source>
</evidence>
<dbReference type="Proteomes" id="UP001597183">
    <property type="component" value="Unassembled WGS sequence"/>
</dbReference>
<accession>A0ABW4A9J8</accession>
<comment type="caution">
    <text evidence="1">The sequence shown here is derived from an EMBL/GenBank/DDBJ whole genome shotgun (WGS) entry which is preliminary data.</text>
</comment>
<evidence type="ECO:0000313" key="1">
    <source>
        <dbReference type="EMBL" id="MFD1367426.1"/>
    </source>
</evidence>
<evidence type="ECO:0008006" key="3">
    <source>
        <dbReference type="Google" id="ProtNLM"/>
    </source>
</evidence>
<proteinExistence type="predicted"/>
<gene>
    <name evidence="1" type="ORF">ACFQ5G_18895</name>
</gene>
<protein>
    <recommendedName>
        <fullName evidence="3">Phage tail tape measure protein</fullName>
    </recommendedName>
</protein>